<organism evidence="2">
    <name type="scientific">marine sediment metagenome</name>
    <dbReference type="NCBI Taxonomy" id="412755"/>
    <lineage>
        <taxon>unclassified sequences</taxon>
        <taxon>metagenomes</taxon>
        <taxon>ecological metagenomes</taxon>
    </lineage>
</organism>
<sequence>MMELIVISKIVTERLGITNEEIQLELQNLRDKNKESSEGSSIQSPETGTDEGHLGAGEP</sequence>
<comment type="caution">
    <text evidence="2">The sequence shown here is derived from an EMBL/GenBank/DDBJ whole genome shotgun (WGS) entry which is preliminary data.</text>
</comment>
<feature type="region of interest" description="Disordered" evidence="1">
    <location>
        <begin position="29"/>
        <end position="59"/>
    </location>
</feature>
<name>A0A0F9S6G6_9ZZZZ</name>
<gene>
    <name evidence="2" type="ORF">LCGC14_0811530</name>
</gene>
<protein>
    <submittedName>
        <fullName evidence="2">Uncharacterized protein</fullName>
    </submittedName>
</protein>
<dbReference type="EMBL" id="LAZR01002236">
    <property type="protein sequence ID" value="KKN32661.1"/>
    <property type="molecule type" value="Genomic_DNA"/>
</dbReference>
<proteinExistence type="predicted"/>
<dbReference type="AlphaFoldDB" id="A0A0F9S6G6"/>
<evidence type="ECO:0000313" key="2">
    <source>
        <dbReference type="EMBL" id="KKN32661.1"/>
    </source>
</evidence>
<accession>A0A0F9S6G6</accession>
<feature type="compositionally biased region" description="Polar residues" evidence="1">
    <location>
        <begin position="38"/>
        <end position="47"/>
    </location>
</feature>
<evidence type="ECO:0000256" key="1">
    <source>
        <dbReference type="SAM" id="MobiDB-lite"/>
    </source>
</evidence>
<reference evidence="2" key="1">
    <citation type="journal article" date="2015" name="Nature">
        <title>Complex archaea that bridge the gap between prokaryotes and eukaryotes.</title>
        <authorList>
            <person name="Spang A."/>
            <person name="Saw J.H."/>
            <person name="Jorgensen S.L."/>
            <person name="Zaremba-Niedzwiedzka K."/>
            <person name="Martijn J."/>
            <person name="Lind A.E."/>
            <person name="van Eijk R."/>
            <person name="Schleper C."/>
            <person name="Guy L."/>
            <person name="Ettema T.J."/>
        </authorList>
    </citation>
    <scope>NUCLEOTIDE SEQUENCE</scope>
</reference>